<dbReference type="SUPFAM" id="SSF82607">
    <property type="entry name" value="YbaB-like"/>
    <property type="match status" value="1"/>
</dbReference>
<evidence type="ECO:0008006" key="4">
    <source>
        <dbReference type="Google" id="ProtNLM"/>
    </source>
</evidence>
<feature type="compositionally biased region" description="Basic and acidic residues" evidence="1">
    <location>
        <begin position="132"/>
        <end position="146"/>
    </location>
</feature>
<dbReference type="OrthoDB" id="3260069at2"/>
<keyword evidence="3" id="KW-1185">Reference proteome</keyword>
<dbReference type="AlphaFoldDB" id="J0NQ99"/>
<dbReference type="RefSeq" id="WP_008730124.1">
    <property type="nucleotide sequence ID" value="NZ_AKFT01000037.1"/>
</dbReference>
<evidence type="ECO:0000313" key="2">
    <source>
        <dbReference type="EMBL" id="EJF46982.1"/>
    </source>
</evidence>
<gene>
    <name evidence="2" type="ORF">HMPREF1318_2390</name>
</gene>
<dbReference type="GO" id="GO:0003677">
    <property type="term" value="F:DNA binding"/>
    <property type="evidence" value="ECO:0007669"/>
    <property type="project" value="InterPro"/>
</dbReference>
<dbReference type="eggNOG" id="COG0718">
    <property type="taxonomic scope" value="Bacteria"/>
</dbReference>
<feature type="region of interest" description="Disordered" evidence="1">
    <location>
        <begin position="120"/>
        <end position="164"/>
    </location>
</feature>
<dbReference type="Proteomes" id="UP000002941">
    <property type="component" value="Unassembled WGS sequence"/>
</dbReference>
<name>J0NQ99_9ACTO</name>
<evidence type="ECO:0000256" key="1">
    <source>
        <dbReference type="SAM" id="MobiDB-lite"/>
    </source>
</evidence>
<dbReference type="Gene3D" id="3.30.1310.10">
    <property type="entry name" value="Nucleoid-associated protein YbaB-like domain"/>
    <property type="match status" value="1"/>
</dbReference>
<organism evidence="2 3">
    <name type="scientific">Actinomyces massiliensis F0489</name>
    <dbReference type="NCBI Taxonomy" id="1125718"/>
    <lineage>
        <taxon>Bacteria</taxon>
        <taxon>Bacillati</taxon>
        <taxon>Actinomycetota</taxon>
        <taxon>Actinomycetes</taxon>
        <taxon>Actinomycetales</taxon>
        <taxon>Actinomycetaceae</taxon>
        <taxon>Actinomyces</taxon>
    </lineage>
</organism>
<dbReference type="InterPro" id="IPR004401">
    <property type="entry name" value="YbaB/EbfC"/>
</dbReference>
<dbReference type="Pfam" id="PF02575">
    <property type="entry name" value="YbaB_DNA_bd"/>
    <property type="match status" value="1"/>
</dbReference>
<comment type="caution">
    <text evidence="2">The sequence shown here is derived from an EMBL/GenBank/DDBJ whole genome shotgun (WGS) entry which is preliminary data.</text>
</comment>
<proteinExistence type="predicted"/>
<reference evidence="2 3" key="1">
    <citation type="submission" date="2012-05" db="EMBL/GenBank/DDBJ databases">
        <authorList>
            <person name="Harkins D.M."/>
            <person name="Madupu R."/>
            <person name="Durkin A.S."/>
            <person name="Torralba M."/>
            <person name="Methe B."/>
            <person name="Sutton G.G."/>
            <person name="Nelson K.E."/>
        </authorList>
    </citation>
    <scope>NUCLEOTIDE SEQUENCE [LARGE SCALE GENOMIC DNA]</scope>
    <source>
        <strain evidence="2 3">F0489</strain>
    </source>
</reference>
<sequence>MNSDIYSSGSSREESARAVTRISRLLHDTEQQVEDARHLSDRLASIRQTCASSDRAVRVTVDISGRLVDLQLNDAVTYINPTVLASTILSCIKEAHESARERASILASEVWGEDSDLTHRMRQAYRQPAESAEDKHEGGASRRDDYVPGMIIGPTRSPRPPRTR</sequence>
<accession>J0NQ99</accession>
<dbReference type="InterPro" id="IPR036894">
    <property type="entry name" value="YbaB-like_sf"/>
</dbReference>
<evidence type="ECO:0000313" key="3">
    <source>
        <dbReference type="Proteomes" id="UP000002941"/>
    </source>
</evidence>
<protein>
    <recommendedName>
        <fullName evidence="4">YbaB/EbfC DNA-binding family protein</fullName>
    </recommendedName>
</protein>
<dbReference type="EMBL" id="AKFT01000037">
    <property type="protein sequence ID" value="EJF46982.1"/>
    <property type="molecule type" value="Genomic_DNA"/>
</dbReference>